<evidence type="ECO:0000313" key="2">
    <source>
        <dbReference type="Proteomes" id="UP000051952"/>
    </source>
</evidence>
<organism evidence="1 2">
    <name type="scientific">Bodo saltans</name>
    <name type="common">Flagellated protozoan</name>
    <dbReference type="NCBI Taxonomy" id="75058"/>
    <lineage>
        <taxon>Eukaryota</taxon>
        <taxon>Discoba</taxon>
        <taxon>Euglenozoa</taxon>
        <taxon>Kinetoplastea</taxon>
        <taxon>Metakinetoplastina</taxon>
        <taxon>Eubodonida</taxon>
        <taxon>Bodonidae</taxon>
        <taxon>Bodo</taxon>
    </lineage>
</organism>
<dbReference type="Proteomes" id="UP000051952">
    <property type="component" value="Unassembled WGS sequence"/>
</dbReference>
<reference evidence="2" key="1">
    <citation type="submission" date="2015-09" db="EMBL/GenBank/DDBJ databases">
        <authorList>
            <consortium name="Pathogen Informatics"/>
        </authorList>
    </citation>
    <scope>NUCLEOTIDE SEQUENCE [LARGE SCALE GENOMIC DNA]</scope>
    <source>
        <strain evidence="2">Lake Konstanz</strain>
    </source>
</reference>
<name>A0A0S4KIA8_BODSA</name>
<dbReference type="VEuPathDB" id="TriTrypDB:BSAL_81885"/>
<gene>
    <name evidence="1" type="ORF">BSAL_81885</name>
</gene>
<evidence type="ECO:0000313" key="1">
    <source>
        <dbReference type="EMBL" id="CUI14273.1"/>
    </source>
</evidence>
<protein>
    <submittedName>
        <fullName evidence="1">Uncharacterized protein</fullName>
    </submittedName>
</protein>
<keyword evidence="2" id="KW-1185">Reference proteome</keyword>
<dbReference type="EMBL" id="CYKH01000891">
    <property type="protein sequence ID" value="CUI14273.1"/>
    <property type="molecule type" value="Genomic_DNA"/>
</dbReference>
<proteinExistence type="predicted"/>
<sequence length="139" mass="14776">MVHGEESMDLLVVVHEPFVASVLKSNRIGFPMAHDNAALIIPDDLTTSRLVGEGRSVRVRKQGEGNGSSTSQLRPSTATAIAMNTSDEVHNRGDAQVQPTTGNVTLSLALKVASNIGCGGKKHQRCCTRSHVGTMKKSL</sequence>
<accession>A0A0S4KIA8</accession>
<dbReference type="AlphaFoldDB" id="A0A0S4KIA8"/>